<dbReference type="EMBL" id="JBJUIK010000016">
    <property type="protein sequence ID" value="KAL3500862.1"/>
    <property type="molecule type" value="Genomic_DNA"/>
</dbReference>
<comment type="subcellular location">
    <subcellularLocation>
        <location evidence="1">Nucleus</location>
    </subcellularLocation>
</comment>
<evidence type="ECO:0000313" key="4">
    <source>
        <dbReference type="EMBL" id="KAL3500862.1"/>
    </source>
</evidence>
<organism evidence="4 5">
    <name type="scientific">Cinchona calisaya</name>
    <dbReference type="NCBI Taxonomy" id="153742"/>
    <lineage>
        <taxon>Eukaryota</taxon>
        <taxon>Viridiplantae</taxon>
        <taxon>Streptophyta</taxon>
        <taxon>Embryophyta</taxon>
        <taxon>Tracheophyta</taxon>
        <taxon>Spermatophyta</taxon>
        <taxon>Magnoliopsida</taxon>
        <taxon>eudicotyledons</taxon>
        <taxon>Gunneridae</taxon>
        <taxon>Pentapetalae</taxon>
        <taxon>asterids</taxon>
        <taxon>lamiids</taxon>
        <taxon>Gentianales</taxon>
        <taxon>Rubiaceae</taxon>
        <taxon>Cinchonoideae</taxon>
        <taxon>Cinchoneae</taxon>
        <taxon>Cinchona</taxon>
    </lineage>
</organism>
<dbReference type="PANTHER" id="PTHR33172:SF37">
    <property type="entry name" value="PROTEIN OXIDATIVE STRESS 3 LIKE 1"/>
    <property type="match status" value="1"/>
</dbReference>
<sequence length="279" mass="30152">MVLGKKGSLSLMNKSGGYVRGISCISIIDSPEICNEELKVVAMENVSDREELKANVNRCCSSTSTSSIGKNSDDISGRTMLENNSADSSTHNEVQSSYKGPLDSLEALEEVLPIRRSISNFYNGKSKSFASLADASSSSSTIKDISKPENAYSRKRRNLLAWNNKKNRSSPLRSNGGVSKRAINSSRTSLALALAMSSSGSHETKNEIISSEPPSSLLRTCLHSQLRNYPPNGSFLASPHRNFSAWRSLSLADLQHCISITAACTPSNTSLLDIKPSQT</sequence>
<dbReference type="PANTHER" id="PTHR33172">
    <property type="entry name" value="OS08G0516900 PROTEIN"/>
    <property type="match status" value="1"/>
</dbReference>
<feature type="region of interest" description="Disordered" evidence="3">
    <location>
        <begin position="66"/>
        <end position="98"/>
    </location>
</feature>
<dbReference type="GO" id="GO:0005634">
    <property type="term" value="C:nucleus"/>
    <property type="evidence" value="ECO:0007669"/>
    <property type="project" value="UniProtKB-SubCell"/>
</dbReference>
<proteinExistence type="predicted"/>
<dbReference type="InterPro" id="IPR051992">
    <property type="entry name" value="OxStress_Response_Reg"/>
</dbReference>
<protein>
    <submittedName>
        <fullName evidence="4">Uncharacterized protein</fullName>
    </submittedName>
</protein>
<evidence type="ECO:0000256" key="1">
    <source>
        <dbReference type="ARBA" id="ARBA00004123"/>
    </source>
</evidence>
<keyword evidence="5" id="KW-1185">Reference proteome</keyword>
<dbReference type="AlphaFoldDB" id="A0ABD2XZT0"/>
<feature type="compositionally biased region" description="Polar residues" evidence="3">
    <location>
        <begin position="81"/>
        <end position="98"/>
    </location>
</feature>
<dbReference type="GO" id="GO:0006950">
    <property type="term" value="P:response to stress"/>
    <property type="evidence" value="ECO:0007669"/>
    <property type="project" value="UniProtKB-ARBA"/>
</dbReference>
<evidence type="ECO:0000256" key="3">
    <source>
        <dbReference type="SAM" id="MobiDB-lite"/>
    </source>
</evidence>
<evidence type="ECO:0000313" key="5">
    <source>
        <dbReference type="Proteomes" id="UP001630127"/>
    </source>
</evidence>
<keyword evidence="2" id="KW-0539">Nucleus</keyword>
<evidence type="ECO:0000256" key="2">
    <source>
        <dbReference type="ARBA" id="ARBA00023242"/>
    </source>
</evidence>
<dbReference type="Proteomes" id="UP001630127">
    <property type="component" value="Unassembled WGS sequence"/>
</dbReference>
<comment type="caution">
    <text evidence="4">The sequence shown here is derived from an EMBL/GenBank/DDBJ whole genome shotgun (WGS) entry which is preliminary data.</text>
</comment>
<accession>A0ABD2XZT0</accession>
<name>A0ABD2XZT0_9GENT</name>
<reference evidence="4 5" key="1">
    <citation type="submission" date="2024-11" db="EMBL/GenBank/DDBJ databases">
        <title>A near-complete genome assembly of Cinchona calisaya.</title>
        <authorList>
            <person name="Lian D.C."/>
            <person name="Zhao X.W."/>
            <person name="Wei L."/>
        </authorList>
    </citation>
    <scope>NUCLEOTIDE SEQUENCE [LARGE SCALE GENOMIC DNA]</scope>
    <source>
        <tissue evidence="4">Nenye</tissue>
    </source>
</reference>
<gene>
    <name evidence="4" type="ORF">ACH5RR_039955</name>
</gene>